<evidence type="ECO:0000256" key="1">
    <source>
        <dbReference type="SAM" id="MobiDB-lite"/>
    </source>
</evidence>
<gene>
    <name evidence="3" type="ORF">IW261DRAFT_1610660</name>
</gene>
<organism evidence="3 4">
    <name type="scientific">Armillaria novae-zelandiae</name>
    <dbReference type="NCBI Taxonomy" id="153914"/>
    <lineage>
        <taxon>Eukaryota</taxon>
        <taxon>Fungi</taxon>
        <taxon>Dikarya</taxon>
        <taxon>Basidiomycota</taxon>
        <taxon>Agaricomycotina</taxon>
        <taxon>Agaricomycetes</taxon>
        <taxon>Agaricomycetidae</taxon>
        <taxon>Agaricales</taxon>
        <taxon>Marasmiineae</taxon>
        <taxon>Physalacriaceae</taxon>
        <taxon>Armillaria</taxon>
    </lineage>
</organism>
<feature type="region of interest" description="Disordered" evidence="1">
    <location>
        <begin position="157"/>
        <end position="179"/>
    </location>
</feature>
<keyword evidence="2" id="KW-1133">Transmembrane helix</keyword>
<keyword evidence="2" id="KW-0812">Transmembrane</keyword>
<evidence type="ECO:0000256" key="2">
    <source>
        <dbReference type="SAM" id="Phobius"/>
    </source>
</evidence>
<sequence length="448" mass="50470">MPQNNYNVIDKWTSIAMAVLSSPNAGTGMYLLALICVSVHPLAYALLPPLKPSSAIKLFKNTINATIEYHKKHESLQDGSISIGRVEELLTEARALKLMHVKAYQGLSLSSGRSWVRYAHDGWVIWVKTRAYQREINMLKGEFKILVLQAKTQAPAKGGSREVLNGQDGNGAPSANRAEGPNSIVLMSIEKIFCERHEHDIRPTPASSPMIDKAHEQGKIPAIKLVTAPCVIHREHMHNQTFPTLERHTVSPVQVICHRFASPTSSFRFLSVPFHQLLCTWPSSTSLDKTGDLFSDVDVRGQSTTTLEENIKNVTTSERDCGAVEDPCSPAVDVNNIDIGYIRLVEQRSRWPSEMPIFLPWLPWWLYRFSAFPPFLNCFSAEEPLENFCLFFYVITWFPEKDIGGEGYIMGFGEWCTNNRGAAMSQTRSLRVSHRFLQARRVLRALGR</sequence>
<evidence type="ECO:0000313" key="4">
    <source>
        <dbReference type="Proteomes" id="UP001175227"/>
    </source>
</evidence>
<protein>
    <submittedName>
        <fullName evidence="3">Uncharacterized protein</fullName>
    </submittedName>
</protein>
<comment type="caution">
    <text evidence="3">The sequence shown here is derived from an EMBL/GenBank/DDBJ whole genome shotgun (WGS) entry which is preliminary data.</text>
</comment>
<proteinExistence type="predicted"/>
<keyword evidence="4" id="KW-1185">Reference proteome</keyword>
<feature type="transmembrane region" description="Helical" evidence="2">
    <location>
        <begin position="27"/>
        <end position="47"/>
    </location>
</feature>
<evidence type="ECO:0000313" key="3">
    <source>
        <dbReference type="EMBL" id="KAK0474242.1"/>
    </source>
</evidence>
<dbReference type="EMBL" id="JAUEPR010000028">
    <property type="protein sequence ID" value="KAK0474242.1"/>
    <property type="molecule type" value="Genomic_DNA"/>
</dbReference>
<dbReference type="AlphaFoldDB" id="A0AA39NYI1"/>
<name>A0AA39NYI1_9AGAR</name>
<dbReference type="Proteomes" id="UP001175227">
    <property type="component" value="Unassembled WGS sequence"/>
</dbReference>
<keyword evidence="2" id="KW-0472">Membrane</keyword>
<accession>A0AA39NYI1</accession>
<reference evidence="3" key="1">
    <citation type="submission" date="2023-06" db="EMBL/GenBank/DDBJ databases">
        <authorList>
            <consortium name="Lawrence Berkeley National Laboratory"/>
            <person name="Ahrendt S."/>
            <person name="Sahu N."/>
            <person name="Indic B."/>
            <person name="Wong-Bajracharya J."/>
            <person name="Merenyi Z."/>
            <person name="Ke H.-M."/>
            <person name="Monk M."/>
            <person name="Kocsube S."/>
            <person name="Drula E."/>
            <person name="Lipzen A."/>
            <person name="Balint B."/>
            <person name="Henrissat B."/>
            <person name="Andreopoulos B."/>
            <person name="Martin F.M."/>
            <person name="Harder C.B."/>
            <person name="Rigling D."/>
            <person name="Ford K.L."/>
            <person name="Foster G.D."/>
            <person name="Pangilinan J."/>
            <person name="Papanicolaou A."/>
            <person name="Barry K."/>
            <person name="LaButti K."/>
            <person name="Viragh M."/>
            <person name="Koriabine M."/>
            <person name="Yan M."/>
            <person name="Riley R."/>
            <person name="Champramary S."/>
            <person name="Plett K.L."/>
            <person name="Tsai I.J."/>
            <person name="Slot J."/>
            <person name="Sipos G."/>
            <person name="Plett J."/>
            <person name="Nagy L.G."/>
            <person name="Grigoriev I.V."/>
        </authorList>
    </citation>
    <scope>NUCLEOTIDE SEQUENCE</scope>
    <source>
        <strain evidence="3">ICMP 16352</strain>
    </source>
</reference>